<protein>
    <submittedName>
        <fullName evidence="1">Uncharacterized protein</fullName>
    </submittedName>
</protein>
<dbReference type="Proteomes" id="UP000596742">
    <property type="component" value="Unassembled WGS sequence"/>
</dbReference>
<dbReference type="OrthoDB" id="10062329at2759"/>
<name>A0A8B6H442_MYTGA</name>
<accession>A0A8B6H442</accession>
<keyword evidence="2" id="KW-1185">Reference proteome</keyword>
<evidence type="ECO:0000313" key="1">
    <source>
        <dbReference type="EMBL" id="VDI73726.1"/>
    </source>
</evidence>
<evidence type="ECO:0000313" key="2">
    <source>
        <dbReference type="Proteomes" id="UP000596742"/>
    </source>
</evidence>
<gene>
    <name evidence="1" type="ORF">MGAL_10B046778</name>
</gene>
<dbReference type="EMBL" id="UYJE01009456">
    <property type="protein sequence ID" value="VDI73726.1"/>
    <property type="molecule type" value="Genomic_DNA"/>
</dbReference>
<dbReference type="AlphaFoldDB" id="A0A8B6H442"/>
<comment type="caution">
    <text evidence="1">The sequence shown here is derived from an EMBL/GenBank/DDBJ whole genome shotgun (WGS) entry which is preliminary data.</text>
</comment>
<sequence>MCQYLRDVCSTKLLNTPIELGRPRVVVQIDENLLNHKSKYNRGRRPKKDLWVFGLADTSFKPAITYMEIVEKRDAAILITKH</sequence>
<proteinExistence type="predicted"/>
<reference evidence="1" key="1">
    <citation type="submission" date="2018-11" db="EMBL/GenBank/DDBJ databases">
        <authorList>
            <person name="Alioto T."/>
            <person name="Alioto T."/>
        </authorList>
    </citation>
    <scope>NUCLEOTIDE SEQUENCE</scope>
</reference>
<organism evidence="1 2">
    <name type="scientific">Mytilus galloprovincialis</name>
    <name type="common">Mediterranean mussel</name>
    <dbReference type="NCBI Taxonomy" id="29158"/>
    <lineage>
        <taxon>Eukaryota</taxon>
        <taxon>Metazoa</taxon>
        <taxon>Spiralia</taxon>
        <taxon>Lophotrochozoa</taxon>
        <taxon>Mollusca</taxon>
        <taxon>Bivalvia</taxon>
        <taxon>Autobranchia</taxon>
        <taxon>Pteriomorphia</taxon>
        <taxon>Mytilida</taxon>
        <taxon>Mytiloidea</taxon>
        <taxon>Mytilidae</taxon>
        <taxon>Mytilinae</taxon>
        <taxon>Mytilus</taxon>
    </lineage>
</organism>